<dbReference type="Proteomes" id="UP000780801">
    <property type="component" value="Unassembled WGS sequence"/>
</dbReference>
<dbReference type="GO" id="GO:0016020">
    <property type="term" value="C:membrane"/>
    <property type="evidence" value="ECO:0007669"/>
    <property type="project" value="TreeGrafter"/>
</dbReference>
<name>A0A9P6FR20_9FUNG</name>
<dbReference type="PANTHER" id="PTHR12358:SF31">
    <property type="entry name" value="ACYLGLYCEROL KINASE, MITOCHONDRIAL"/>
    <property type="match status" value="1"/>
</dbReference>
<dbReference type="EMBL" id="JAABOA010002448">
    <property type="protein sequence ID" value="KAF9579854.1"/>
    <property type="molecule type" value="Genomic_DNA"/>
</dbReference>
<keyword evidence="2" id="KW-0472">Membrane</keyword>
<feature type="compositionally biased region" description="Polar residues" evidence="1">
    <location>
        <begin position="328"/>
        <end position="342"/>
    </location>
</feature>
<feature type="region of interest" description="Disordered" evidence="1">
    <location>
        <begin position="311"/>
        <end position="355"/>
    </location>
</feature>
<dbReference type="SUPFAM" id="SSF111331">
    <property type="entry name" value="NAD kinase/diacylglycerol kinase-like"/>
    <property type="match status" value="1"/>
</dbReference>
<gene>
    <name evidence="4" type="ORF">BGW38_003713</name>
</gene>
<keyword evidence="5" id="KW-1185">Reference proteome</keyword>
<organism evidence="4 5">
    <name type="scientific">Lunasporangiospora selenospora</name>
    <dbReference type="NCBI Taxonomy" id="979761"/>
    <lineage>
        <taxon>Eukaryota</taxon>
        <taxon>Fungi</taxon>
        <taxon>Fungi incertae sedis</taxon>
        <taxon>Mucoromycota</taxon>
        <taxon>Mortierellomycotina</taxon>
        <taxon>Mortierellomycetes</taxon>
        <taxon>Mortierellales</taxon>
        <taxon>Mortierellaceae</taxon>
        <taxon>Lunasporangiospora</taxon>
    </lineage>
</organism>
<dbReference type="GO" id="GO:0046512">
    <property type="term" value="P:sphingosine biosynthetic process"/>
    <property type="evidence" value="ECO:0007669"/>
    <property type="project" value="TreeGrafter"/>
</dbReference>
<dbReference type="InterPro" id="IPR016064">
    <property type="entry name" value="NAD/diacylglycerol_kinase_sf"/>
</dbReference>
<dbReference type="OrthoDB" id="3853857at2759"/>
<evidence type="ECO:0000313" key="5">
    <source>
        <dbReference type="Proteomes" id="UP000780801"/>
    </source>
</evidence>
<dbReference type="AlphaFoldDB" id="A0A9P6FR20"/>
<evidence type="ECO:0000259" key="3">
    <source>
        <dbReference type="PROSITE" id="PS50146"/>
    </source>
</evidence>
<evidence type="ECO:0000256" key="2">
    <source>
        <dbReference type="SAM" id="Phobius"/>
    </source>
</evidence>
<evidence type="ECO:0000313" key="4">
    <source>
        <dbReference type="EMBL" id="KAF9579854.1"/>
    </source>
</evidence>
<sequence length="565" mass="62723">MATLTEFTCKVQVSGSRKPSGPIALTLDQHEMVLHDKSLLRVPYCSIYGYEAPNQQGQDENSLTVVIHTITWTSADLSSVSGTKKATHRILFNNQSDLERFMDEAKKYDAFPKPRRILLVVNPNGGIGKAKHICDTVVKPMLEKSGLIIKEQHTEYARHAVDIAHNLDLDSVDDLVVVSGDGVLHEIVNGLLSRPDWDRARKLPVGIIPAGSANAIATSFGTRNPYVATLSAIRGRTIKMDIYSLSQLNRPRKYALLLFSWGMMADSDIESDNYRWLGAFRFEIAGFIRMFRLRRYAGKVYVLPPTRREEIDSTASASPTLATPPDSPSHNPTTTGSASTTEVGPESRYRSLLEKVDEEPPRPWKLLRNMPYYTMLLLLNVPAAGENIFFTNTIRINDGVMRLFYSCETQFRKIFLPFVLDLANGKLLQHGLLRDIECGGVLVVPGVEGKPSDESTHEVVNPELVTSPWAKTRSVYTKPGIFDIDGEVMPTTRTLIEVLPSFMDLVVPEWYSHEQDKGAQAEAARERTQLLGKAATIIPSSSKGSAIGLAVLGVVLLYVTYSLVF</sequence>
<dbReference type="PROSITE" id="PS50146">
    <property type="entry name" value="DAGK"/>
    <property type="match status" value="1"/>
</dbReference>
<protein>
    <recommendedName>
        <fullName evidence="3">DAGKc domain-containing protein</fullName>
    </recommendedName>
</protein>
<feature type="transmembrane region" description="Helical" evidence="2">
    <location>
        <begin position="546"/>
        <end position="564"/>
    </location>
</feature>
<evidence type="ECO:0000256" key="1">
    <source>
        <dbReference type="SAM" id="MobiDB-lite"/>
    </source>
</evidence>
<proteinExistence type="predicted"/>
<dbReference type="Pfam" id="PF00781">
    <property type="entry name" value="DAGK_cat"/>
    <property type="match status" value="1"/>
</dbReference>
<dbReference type="InterPro" id="IPR001206">
    <property type="entry name" value="Diacylglycerol_kinase_cat_dom"/>
</dbReference>
<dbReference type="InterPro" id="IPR017438">
    <property type="entry name" value="ATP-NAD_kinase_N"/>
</dbReference>
<reference evidence="4" key="1">
    <citation type="journal article" date="2020" name="Fungal Divers.">
        <title>Resolving the Mortierellaceae phylogeny through synthesis of multi-gene phylogenetics and phylogenomics.</title>
        <authorList>
            <person name="Vandepol N."/>
            <person name="Liber J."/>
            <person name="Desiro A."/>
            <person name="Na H."/>
            <person name="Kennedy M."/>
            <person name="Barry K."/>
            <person name="Grigoriev I.V."/>
            <person name="Miller A.N."/>
            <person name="O'Donnell K."/>
            <person name="Stajich J.E."/>
            <person name="Bonito G."/>
        </authorList>
    </citation>
    <scope>NUCLEOTIDE SEQUENCE</scope>
    <source>
        <strain evidence="4">KOD1015</strain>
    </source>
</reference>
<dbReference type="GO" id="GO:0005737">
    <property type="term" value="C:cytoplasm"/>
    <property type="evidence" value="ECO:0007669"/>
    <property type="project" value="TreeGrafter"/>
</dbReference>
<dbReference type="InterPro" id="IPR050187">
    <property type="entry name" value="Lipid_Phosphate_FormReg"/>
</dbReference>
<feature type="domain" description="DAGKc" evidence="3">
    <location>
        <begin position="112"/>
        <end position="249"/>
    </location>
</feature>
<dbReference type="GO" id="GO:0001727">
    <property type="term" value="F:lipid kinase activity"/>
    <property type="evidence" value="ECO:0007669"/>
    <property type="project" value="TreeGrafter"/>
</dbReference>
<comment type="caution">
    <text evidence="4">The sequence shown here is derived from an EMBL/GenBank/DDBJ whole genome shotgun (WGS) entry which is preliminary data.</text>
</comment>
<feature type="compositionally biased region" description="Basic and acidic residues" evidence="1">
    <location>
        <begin position="345"/>
        <end position="355"/>
    </location>
</feature>
<accession>A0A9P6FR20</accession>
<keyword evidence="2" id="KW-1133">Transmembrane helix</keyword>
<dbReference type="PANTHER" id="PTHR12358">
    <property type="entry name" value="SPHINGOSINE KINASE"/>
    <property type="match status" value="1"/>
</dbReference>
<dbReference type="SMART" id="SM00046">
    <property type="entry name" value="DAGKc"/>
    <property type="match status" value="1"/>
</dbReference>
<dbReference type="Gene3D" id="2.60.200.40">
    <property type="match status" value="1"/>
</dbReference>
<dbReference type="GO" id="GO:0016773">
    <property type="term" value="F:phosphotransferase activity, alcohol group as acceptor"/>
    <property type="evidence" value="ECO:0007669"/>
    <property type="project" value="UniProtKB-ARBA"/>
</dbReference>
<keyword evidence="2" id="KW-0812">Transmembrane</keyword>
<dbReference type="Gene3D" id="3.40.50.10330">
    <property type="entry name" value="Probable inorganic polyphosphate/atp-NAD kinase, domain 1"/>
    <property type="match status" value="1"/>
</dbReference>